<proteinExistence type="predicted"/>
<dbReference type="EMBL" id="CP003600">
    <property type="protein sequence ID" value="AFY96064.1"/>
    <property type="molecule type" value="Genomic_DNA"/>
</dbReference>
<reference evidence="1 2" key="1">
    <citation type="submission" date="2012-05" db="EMBL/GenBank/DDBJ databases">
        <title>Finished chromosome of genome of Chamaesiphon sp. PCC 6605.</title>
        <authorList>
            <consortium name="US DOE Joint Genome Institute"/>
            <person name="Gugger M."/>
            <person name="Coursin T."/>
            <person name="Rippka R."/>
            <person name="Tandeau De Marsac N."/>
            <person name="Huntemann M."/>
            <person name="Wei C.-L."/>
            <person name="Han J."/>
            <person name="Detter J.C."/>
            <person name="Han C."/>
            <person name="Tapia R."/>
            <person name="Chen A."/>
            <person name="Kyrpides N."/>
            <person name="Mavromatis K."/>
            <person name="Markowitz V."/>
            <person name="Szeto E."/>
            <person name="Ivanova N."/>
            <person name="Pagani I."/>
            <person name="Pati A."/>
            <person name="Goodwin L."/>
            <person name="Nordberg H.P."/>
            <person name="Cantor M.N."/>
            <person name="Hua S.X."/>
            <person name="Woyke T."/>
            <person name="Kerfeld C.A."/>
        </authorList>
    </citation>
    <scope>NUCLEOTIDE SEQUENCE [LARGE SCALE GENOMIC DNA]</scope>
    <source>
        <strain evidence="2">ATCC 27169 / PCC 6605</strain>
    </source>
</reference>
<organism evidence="1 2">
    <name type="scientific">Chamaesiphon minutus (strain ATCC 27169 / PCC 6605)</name>
    <dbReference type="NCBI Taxonomy" id="1173020"/>
    <lineage>
        <taxon>Bacteria</taxon>
        <taxon>Bacillati</taxon>
        <taxon>Cyanobacteriota</taxon>
        <taxon>Cyanophyceae</taxon>
        <taxon>Gomontiellales</taxon>
        <taxon>Chamaesiphonaceae</taxon>
        <taxon>Chamaesiphon</taxon>
    </lineage>
</organism>
<name>K9UPD4_CHAP6</name>
<dbReference type="Proteomes" id="UP000010366">
    <property type="component" value="Chromosome"/>
</dbReference>
<dbReference type="HOGENOM" id="CLU_3115984_0_0_3"/>
<keyword evidence="2" id="KW-1185">Reference proteome</keyword>
<accession>K9UPD4</accession>
<evidence type="ECO:0000313" key="1">
    <source>
        <dbReference type="EMBL" id="AFY96064.1"/>
    </source>
</evidence>
<gene>
    <name evidence="1" type="ORF">Cha6605_5170</name>
</gene>
<dbReference type="KEGG" id="cmp:Cha6605_5170"/>
<evidence type="ECO:0000313" key="2">
    <source>
        <dbReference type="Proteomes" id="UP000010366"/>
    </source>
</evidence>
<protein>
    <submittedName>
        <fullName evidence="1">Uncharacterized protein</fullName>
    </submittedName>
</protein>
<sequence>MFEKVILAVALACSLYLNLQFKPPQRTIEVGTIHSVEIIQDYVQAAPTIV</sequence>
<dbReference type="AlphaFoldDB" id="K9UPD4"/>
<dbReference type="RefSeq" id="WP_015162149.1">
    <property type="nucleotide sequence ID" value="NC_019697.1"/>
</dbReference>